<evidence type="ECO:0000313" key="3">
    <source>
        <dbReference type="Proteomes" id="UP000659654"/>
    </source>
</evidence>
<feature type="transmembrane region" description="Helical" evidence="1">
    <location>
        <begin position="207"/>
        <end position="234"/>
    </location>
</feature>
<dbReference type="Proteomes" id="UP000659654">
    <property type="component" value="Unassembled WGS sequence"/>
</dbReference>
<dbReference type="AlphaFoldDB" id="A0A7I8WNM7"/>
<dbReference type="Proteomes" id="UP000582659">
    <property type="component" value="Unassembled WGS sequence"/>
</dbReference>
<reference evidence="2" key="1">
    <citation type="submission" date="2020-09" db="EMBL/GenBank/DDBJ databases">
        <authorList>
            <person name="Kikuchi T."/>
        </authorList>
    </citation>
    <scope>NUCLEOTIDE SEQUENCE</scope>
    <source>
        <strain evidence="2">Ka4C1</strain>
    </source>
</reference>
<dbReference type="InterPro" id="IPR019422">
    <property type="entry name" value="7TM_GPCR_serpentine_rcpt_Srh"/>
</dbReference>
<keyword evidence="1" id="KW-0812">Transmembrane</keyword>
<organism evidence="2 3">
    <name type="scientific">Bursaphelenchus xylophilus</name>
    <name type="common">Pinewood nematode worm</name>
    <name type="synonym">Aphelenchoides xylophilus</name>
    <dbReference type="NCBI Taxonomy" id="6326"/>
    <lineage>
        <taxon>Eukaryota</taxon>
        <taxon>Metazoa</taxon>
        <taxon>Ecdysozoa</taxon>
        <taxon>Nematoda</taxon>
        <taxon>Chromadorea</taxon>
        <taxon>Rhabditida</taxon>
        <taxon>Tylenchina</taxon>
        <taxon>Tylenchomorpha</taxon>
        <taxon>Aphelenchoidea</taxon>
        <taxon>Aphelenchoididae</taxon>
        <taxon>Bursaphelenchus</taxon>
    </lineage>
</organism>
<dbReference type="Pfam" id="PF10318">
    <property type="entry name" value="7TM_GPCR_Srh"/>
    <property type="match status" value="2"/>
</dbReference>
<feature type="transmembrane region" description="Helical" evidence="1">
    <location>
        <begin position="528"/>
        <end position="551"/>
    </location>
</feature>
<name>A0A7I8WNM7_BURXY</name>
<dbReference type="InterPro" id="IPR053220">
    <property type="entry name" value="Nematode_rcpt-like_serp_H"/>
</dbReference>
<feature type="transmembrane region" description="Helical" evidence="1">
    <location>
        <begin position="415"/>
        <end position="440"/>
    </location>
</feature>
<feature type="transmembrane region" description="Helical" evidence="1">
    <location>
        <begin position="572"/>
        <end position="601"/>
    </location>
</feature>
<proteinExistence type="predicted"/>
<feature type="transmembrane region" description="Helical" evidence="1">
    <location>
        <begin position="337"/>
        <end position="357"/>
    </location>
</feature>
<feature type="transmembrane region" description="Helical" evidence="1">
    <location>
        <begin position="246"/>
        <end position="267"/>
    </location>
</feature>
<keyword evidence="1" id="KW-0472">Membrane</keyword>
<feature type="transmembrane region" description="Helical" evidence="1">
    <location>
        <begin position="20"/>
        <end position="40"/>
    </location>
</feature>
<dbReference type="EMBL" id="CAJFCV020000002">
    <property type="protein sequence ID" value="CAG9093296.1"/>
    <property type="molecule type" value="Genomic_DNA"/>
</dbReference>
<feature type="transmembrane region" description="Helical" evidence="1">
    <location>
        <begin position="461"/>
        <end position="483"/>
    </location>
</feature>
<dbReference type="OrthoDB" id="10686291at2759"/>
<sequence length="730" mass="81394">MGAYQWIICAEVVSSYSFDIVLALMQPVTLFPHHCFYLVGPLRKLSYTVTSTIFKVLACAIILKGYCLLLALLYRYIMSLPPYKYVINRLISWNPWINVLLGALGYAVATGFVLIALFYAEIPQEQVSKDVADESPATSMIFLREPSLLCYSLHGGYGGSVWPLYALFFVYAFGFISLVLILGFFTNQNINSLRSYISPHTQQNHRMLLYAWIAQFACLTTFVNCPILLGYGAIFFGLKGQNHCVLVTFVMCSFHTTSDCLVLLTVVRPYRMCVKRILGQIISYGLCTCPLTYKSNEYIMTMCGKEIGSRVIKTQSIDEGPMSDVLSDFELRVYSHLHTTALCISTSLLIFTATVIVKAPNKNMGTYQWYLLNEVVGSYAFDVCLMVGQPVTLLPNQCGFTLGILRSYSSGVLQFMLKVLASAAVWKLLALFLALSYRYLKSLPPNTNFTQIFLNFNVKTNVGLIVALYLVIDAIAVGCLSLADIPQDTIKYEVTKETPIFYNIVRNEPSTICYTLYPSKYGGSLLPFYLSSVVGALVLAGALIYLGVSTYTNISAMKNFTGSRSQKVHSMLLLAWAAQLLCVILFGGLPLVIGFFVFIFLPPYTNHIMMGLFCVIAFHSIADCIVLLVVVKPYRVFIQRVFLRSREESTSITARKTSRSKSLFVRSSVSPQPPRLSIANHKKLSGRLNNANTHVDAPRERLIVGQSPGTIYEDEGTALTTRICECHKAS</sequence>
<feature type="transmembrane region" description="Helical" evidence="1">
    <location>
        <begin position="52"/>
        <end position="77"/>
    </location>
</feature>
<feature type="transmembrane region" description="Helical" evidence="1">
    <location>
        <begin position="97"/>
        <end position="120"/>
    </location>
</feature>
<dbReference type="PANTHER" id="PTHR22941">
    <property type="entry name" value="SERPENTINE RECEPTOR"/>
    <property type="match status" value="1"/>
</dbReference>
<dbReference type="PANTHER" id="PTHR22941:SF26">
    <property type="entry name" value="SERPENTINE RECEPTOR, CLASS H"/>
    <property type="match status" value="1"/>
</dbReference>
<gene>
    <name evidence="2" type="ORF">BXYJ_LOCUS3195</name>
</gene>
<feature type="transmembrane region" description="Helical" evidence="1">
    <location>
        <begin position="607"/>
        <end position="631"/>
    </location>
</feature>
<evidence type="ECO:0000256" key="1">
    <source>
        <dbReference type="SAM" id="Phobius"/>
    </source>
</evidence>
<dbReference type="EMBL" id="CAJFDI010000002">
    <property type="protein sequence ID" value="CAD5213768.1"/>
    <property type="molecule type" value="Genomic_DNA"/>
</dbReference>
<comment type="caution">
    <text evidence="2">The sequence shown here is derived from an EMBL/GenBank/DDBJ whole genome shotgun (WGS) entry which is preliminary data.</text>
</comment>
<evidence type="ECO:0000313" key="2">
    <source>
        <dbReference type="EMBL" id="CAD5213768.1"/>
    </source>
</evidence>
<feature type="transmembrane region" description="Helical" evidence="1">
    <location>
        <begin position="164"/>
        <end position="186"/>
    </location>
</feature>
<accession>A0A7I8WNM7</accession>
<protein>
    <submittedName>
        <fullName evidence="2">(pine wood nematode) hypothetical protein</fullName>
    </submittedName>
</protein>
<keyword evidence="3" id="KW-1185">Reference proteome</keyword>
<keyword evidence="1" id="KW-1133">Transmembrane helix</keyword>